<dbReference type="Proteomes" id="UP000054662">
    <property type="component" value="Unassembled WGS sequence"/>
</dbReference>
<dbReference type="PATRIC" id="fig|45076.6.peg.73"/>
<protein>
    <submittedName>
        <fullName evidence="1">Uncharacterized protein</fullName>
    </submittedName>
</protein>
<evidence type="ECO:0000313" key="2">
    <source>
        <dbReference type="Proteomes" id="UP000054662"/>
    </source>
</evidence>
<organism evidence="1 2">
    <name type="scientific">Legionella worsleiensis</name>
    <dbReference type="NCBI Taxonomy" id="45076"/>
    <lineage>
        <taxon>Bacteria</taxon>
        <taxon>Pseudomonadati</taxon>
        <taxon>Pseudomonadota</taxon>
        <taxon>Gammaproteobacteria</taxon>
        <taxon>Legionellales</taxon>
        <taxon>Legionellaceae</taxon>
        <taxon>Legionella</taxon>
    </lineage>
</organism>
<evidence type="ECO:0000313" key="1">
    <source>
        <dbReference type="EMBL" id="KTD82151.1"/>
    </source>
</evidence>
<reference evidence="1 2" key="1">
    <citation type="submission" date="2015-11" db="EMBL/GenBank/DDBJ databases">
        <title>Genomic analysis of 38 Legionella species identifies large and diverse effector repertoires.</title>
        <authorList>
            <person name="Burstein D."/>
            <person name="Amaro F."/>
            <person name="Zusman T."/>
            <person name="Lifshitz Z."/>
            <person name="Cohen O."/>
            <person name="Gilbert J.A."/>
            <person name="Pupko T."/>
            <person name="Shuman H.A."/>
            <person name="Segal G."/>
        </authorList>
    </citation>
    <scope>NUCLEOTIDE SEQUENCE [LARGE SCALE GENOMIC DNA]</scope>
    <source>
        <strain evidence="1 2">ATCC 49508</strain>
    </source>
</reference>
<comment type="caution">
    <text evidence="1">The sequence shown here is derived from an EMBL/GenBank/DDBJ whole genome shotgun (WGS) entry which is preliminary data.</text>
</comment>
<name>A0A0W1ALE7_9GAMM</name>
<dbReference type="EMBL" id="LNZC01000001">
    <property type="protein sequence ID" value="KTD82151.1"/>
    <property type="molecule type" value="Genomic_DNA"/>
</dbReference>
<sequence length="68" mass="7532">MHSVPKTLISLTLHQGYQPPALCLNLSIGSLDAAQAKSRNYSPNLPIGSNTELAQCLFFFLFLKERII</sequence>
<gene>
    <name evidence="1" type="ORF">Lwor_0071</name>
</gene>
<proteinExistence type="predicted"/>
<keyword evidence="2" id="KW-1185">Reference proteome</keyword>
<dbReference type="AlphaFoldDB" id="A0A0W1ALE7"/>
<accession>A0A0W1ALE7</accession>